<evidence type="ECO:0000313" key="1">
    <source>
        <dbReference type="EMBL" id="MDM8266165.1"/>
    </source>
</evidence>
<gene>
    <name evidence="1" type="ORF">QUW44_03125</name>
</gene>
<evidence type="ECO:0000313" key="2">
    <source>
        <dbReference type="Proteomes" id="UP001529343"/>
    </source>
</evidence>
<organism evidence="1 2">
    <name type="scientific">Limosilactobacillus pontis</name>
    <dbReference type="NCBI Taxonomy" id="35787"/>
    <lineage>
        <taxon>Bacteria</taxon>
        <taxon>Bacillati</taxon>
        <taxon>Bacillota</taxon>
        <taxon>Bacilli</taxon>
        <taxon>Lactobacillales</taxon>
        <taxon>Lactobacillaceae</taxon>
        <taxon>Limosilactobacillus</taxon>
    </lineage>
</organism>
<proteinExistence type="predicted"/>
<dbReference type="RefSeq" id="WP_289585872.1">
    <property type="nucleotide sequence ID" value="NZ_JAUDDW010000007.1"/>
</dbReference>
<dbReference type="EMBL" id="JAUDDW010000007">
    <property type="protein sequence ID" value="MDM8266165.1"/>
    <property type="molecule type" value="Genomic_DNA"/>
</dbReference>
<name>A0ABT7UYM1_9LACO</name>
<dbReference type="Proteomes" id="UP001529343">
    <property type="component" value="Unassembled WGS sequence"/>
</dbReference>
<comment type="caution">
    <text evidence="1">The sequence shown here is derived from an EMBL/GenBank/DDBJ whole genome shotgun (WGS) entry which is preliminary data.</text>
</comment>
<accession>A0ABT7UYM1</accession>
<keyword evidence="2" id="KW-1185">Reference proteome</keyword>
<reference evidence="2" key="1">
    <citation type="submission" date="2023-06" db="EMBL/GenBank/DDBJ databases">
        <title>Identification and characterization of horizontal gene transfer across gut microbiota members of farm animals based on homology search.</title>
        <authorList>
            <person name="Zeman M."/>
            <person name="Kubasova T."/>
            <person name="Jahodarova E."/>
            <person name="Nykrynova M."/>
            <person name="Rychlik I."/>
        </authorList>
    </citation>
    <scope>NUCLEOTIDE SEQUENCE [LARGE SCALE GENOMIC DNA]</scope>
    <source>
        <strain evidence="2">161_Gplus</strain>
    </source>
</reference>
<protein>
    <submittedName>
        <fullName evidence="1">Uncharacterized protein</fullName>
    </submittedName>
</protein>
<sequence>MAIKRAKYWNNHNVFHFESDDRQILILDKNNNTIGTLREMLFTGKTINGGNFRDIKHSGVYRIKGLQGMPDNIPSDKECILAVTAIGDADNPDMILYRLISPNGIITENTVSGSQASGWMSGGVGLQNTIKNINGSLGDLSRLKTQAKNVTDALNEVNSRSLANEDNLQKLTQQFNTHNHDDRYVDQDGDAMSGDLGMANNHHYQVFNTGGSRANFGYMTNHDELVIGDSRYSTKLTGKDLTFNGSSVLTTNNFEGMKLSAHKLDGIDSNGFIQVNRNDTKNGTLSFTANHHIEFDVNGKDNRIIHLHSGGDQIGAIYANSQGTLEYRANGSVISADLHNHELALKHTWGIELQDHINDPYEPRIVWRRLDDNDAPMDAGIWLCQPANWGGWSDDEKKHTVVWYNGRTNQSIAQYGYGKNGETVRIFHSPYIGEHNSRLFIQNERPTGDVPYGSVWIGL</sequence>